<accession>A0A0G0Z9Q8</accession>
<dbReference type="PATRIC" id="fig|1618609.3.peg.530"/>
<dbReference type="NCBIfam" id="TIGR00689">
    <property type="entry name" value="rpiB_lacA_lacB"/>
    <property type="match status" value="1"/>
</dbReference>
<dbReference type="GO" id="GO:0019316">
    <property type="term" value="P:D-allose catabolic process"/>
    <property type="evidence" value="ECO:0007669"/>
    <property type="project" value="TreeGrafter"/>
</dbReference>
<evidence type="ECO:0008006" key="4">
    <source>
        <dbReference type="Google" id="ProtNLM"/>
    </source>
</evidence>
<evidence type="ECO:0000313" key="3">
    <source>
        <dbReference type="Proteomes" id="UP000034951"/>
    </source>
</evidence>
<dbReference type="PANTHER" id="PTHR30345">
    <property type="entry name" value="RIBOSE-5-PHOSPHATE ISOMERASE B"/>
    <property type="match status" value="1"/>
</dbReference>
<dbReference type="PANTHER" id="PTHR30345:SF0">
    <property type="entry name" value="DNA DAMAGE-REPAIR_TOLERATION PROTEIN DRT102"/>
    <property type="match status" value="1"/>
</dbReference>
<dbReference type="Proteomes" id="UP000034951">
    <property type="component" value="Unassembled WGS sequence"/>
</dbReference>
<sequence length="154" mass="17029">MLYIGADHRGYKLKEALKAYLRELSFPFEDLGALSYDPNDDYPDFSVAVAGKVADQPEAGQPLAGNRGILICGSGVGVDVVANKIKGIRSALCFDVIQAKTSRNDDNTNVLSLASDFISEEKAKEIVKVWLETSYAKLERYERRLIKIKNIEGE</sequence>
<dbReference type="AlphaFoldDB" id="A0A0G0Z9Q8"/>
<organism evidence="2 3">
    <name type="scientific">Candidatus Azambacteria bacterium GW2011_GWA1_42_19</name>
    <dbReference type="NCBI Taxonomy" id="1618609"/>
    <lineage>
        <taxon>Bacteria</taxon>
        <taxon>Candidatus Azamiibacteriota</taxon>
    </lineage>
</organism>
<dbReference type="Pfam" id="PF02502">
    <property type="entry name" value="LacAB_rpiB"/>
    <property type="match status" value="1"/>
</dbReference>
<comment type="caution">
    <text evidence="2">The sequence shown here is derived from an EMBL/GenBank/DDBJ whole genome shotgun (WGS) entry which is preliminary data.</text>
</comment>
<dbReference type="GO" id="GO:0009052">
    <property type="term" value="P:pentose-phosphate shunt, non-oxidative branch"/>
    <property type="evidence" value="ECO:0007669"/>
    <property type="project" value="TreeGrafter"/>
</dbReference>
<dbReference type="NCBIfam" id="NF004051">
    <property type="entry name" value="PRK05571.1"/>
    <property type="match status" value="1"/>
</dbReference>
<proteinExistence type="inferred from homology"/>
<name>A0A0G0Z9Q8_9BACT</name>
<dbReference type="InterPro" id="IPR036569">
    <property type="entry name" value="RpiB_LacA_LacB_sf"/>
</dbReference>
<dbReference type="InterPro" id="IPR003500">
    <property type="entry name" value="RpiB_LacA_LacB"/>
</dbReference>
<dbReference type="EMBL" id="LCDE01000024">
    <property type="protein sequence ID" value="KKS45450.1"/>
    <property type="molecule type" value="Genomic_DNA"/>
</dbReference>
<gene>
    <name evidence="2" type="ORF">UV10_C0024G0004</name>
</gene>
<evidence type="ECO:0000313" key="2">
    <source>
        <dbReference type="EMBL" id="KKS45450.1"/>
    </source>
</evidence>
<evidence type="ECO:0000256" key="1">
    <source>
        <dbReference type="ARBA" id="ARBA00008754"/>
    </source>
</evidence>
<comment type="similarity">
    <text evidence="1">Belongs to the LacAB/RpiB family.</text>
</comment>
<dbReference type="Gene3D" id="3.40.1400.10">
    <property type="entry name" value="Sugar-phosphate isomerase, RpiB/LacA/LacB"/>
    <property type="match status" value="1"/>
</dbReference>
<dbReference type="SUPFAM" id="SSF89623">
    <property type="entry name" value="Ribose/Galactose isomerase RpiB/AlsB"/>
    <property type="match status" value="1"/>
</dbReference>
<dbReference type="PIRSF" id="PIRSF005384">
    <property type="entry name" value="RpiB_LacA_B"/>
    <property type="match status" value="1"/>
</dbReference>
<protein>
    <recommendedName>
        <fullName evidence="4">Ribose-5-phosphate isomerase</fullName>
    </recommendedName>
</protein>
<reference evidence="2 3" key="1">
    <citation type="journal article" date="2015" name="Nature">
        <title>rRNA introns, odd ribosomes, and small enigmatic genomes across a large radiation of phyla.</title>
        <authorList>
            <person name="Brown C.T."/>
            <person name="Hug L.A."/>
            <person name="Thomas B.C."/>
            <person name="Sharon I."/>
            <person name="Castelle C.J."/>
            <person name="Singh A."/>
            <person name="Wilkins M.J."/>
            <person name="Williams K.H."/>
            <person name="Banfield J.F."/>
        </authorList>
    </citation>
    <scope>NUCLEOTIDE SEQUENCE [LARGE SCALE GENOMIC DNA]</scope>
</reference>
<dbReference type="GO" id="GO:0004751">
    <property type="term" value="F:ribose-5-phosphate isomerase activity"/>
    <property type="evidence" value="ECO:0007669"/>
    <property type="project" value="TreeGrafter"/>
</dbReference>